<dbReference type="Proteomes" id="UP000306791">
    <property type="component" value="Unassembled WGS sequence"/>
</dbReference>
<dbReference type="SUPFAM" id="SSF51556">
    <property type="entry name" value="Metallo-dependent hydrolases"/>
    <property type="match status" value="1"/>
</dbReference>
<dbReference type="PROSITE" id="PS51365">
    <property type="entry name" value="RENAL_DIPEPTIDASE_2"/>
    <property type="match status" value="1"/>
</dbReference>
<dbReference type="PANTHER" id="PTHR10443">
    <property type="entry name" value="MICROSOMAL DIPEPTIDASE"/>
    <property type="match status" value="1"/>
</dbReference>
<dbReference type="PANTHER" id="PTHR10443:SF12">
    <property type="entry name" value="DIPEPTIDASE"/>
    <property type="match status" value="1"/>
</dbReference>
<organism evidence="2 3">
    <name type="scientific">Microbulbifer harenosus</name>
    <dbReference type="NCBI Taxonomy" id="2576840"/>
    <lineage>
        <taxon>Bacteria</taxon>
        <taxon>Pseudomonadati</taxon>
        <taxon>Pseudomonadota</taxon>
        <taxon>Gammaproteobacteria</taxon>
        <taxon>Cellvibrionales</taxon>
        <taxon>Microbulbiferaceae</taxon>
        <taxon>Microbulbifer</taxon>
    </lineage>
</organism>
<dbReference type="InterPro" id="IPR008257">
    <property type="entry name" value="Pept_M19"/>
</dbReference>
<dbReference type="Gene3D" id="1.10.287.650">
    <property type="entry name" value="L27 domain"/>
    <property type="match status" value="1"/>
</dbReference>
<dbReference type="Gene3D" id="3.20.20.140">
    <property type="entry name" value="Metal-dependent hydrolases"/>
    <property type="match status" value="1"/>
</dbReference>
<protein>
    <submittedName>
        <fullName evidence="2">Membrane dipeptidase</fullName>
    </submittedName>
</protein>
<keyword evidence="3" id="KW-1185">Reference proteome</keyword>
<dbReference type="EMBL" id="VANI01000022">
    <property type="protein sequence ID" value="TLM74371.1"/>
    <property type="molecule type" value="Genomic_DNA"/>
</dbReference>
<comment type="caution">
    <text evidence="2">The sequence shown here is derived from an EMBL/GenBank/DDBJ whole genome shotgun (WGS) entry which is preliminary data.</text>
</comment>
<feature type="chain" id="PRO_5047311284" evidence="1">
    <location>
        <begin position="25"/>
        <end position="431"/>
    </location>
</feature>
<keyword evidence="1" id="KW-0732">Signal</keyword>
<dbReference type="CDD" id="cd01301">
    <property type="entry name" value="rDP_like"/>
    <property type="match status" value="1"/>
</dbReference>
<dbReference type="RefSeq" id="WP_138237156.1">
    <property type="nucleotide sequence ID" value="NZ_CP185860.1"/>
</dbReference>
<dbReference type="Pfam" id="PF01244">
    <property type="entry name" value="Peptidase_M19"/>
    <property type="match status" value="1"/>
</dbReference>
<feature type="signal peptide" evidence="1">
    <location>
        <begin position="1"/>
        <end position="24"/>
    </location>
</feature>
<gene>
    <name evidence="2" type="ORF">FDY93_18120</name>
</gene>
<sequence length="431" mass="46877">MYKNNLLSLALSAVLAGSAGGVLGKTKVDQDTLQLHDSLLTMDTHVDIDVANFTTTRNYTRDLGTQVDLQKAEQGGLDAIWFSVYTGQGELNDAGYAKALDNALAKFDAVHRLTEEIAPGRIGFATTSHEVRTLNAEGKLAALIGVENAYPLGTDLSLVQNFYDHGARYMSLAHNGHSQFADSNTGEENDEWLHGGLSDLGRDLIKEMNRVGIIIDLSHPSKAANMETLRLTKAPVIASHSSARALNDVSRNLDDEELLAIRKNGGVVQAVAFSSYLDSNKDAAWKEKAMEVMAREAGKTGFKILDWNEVKKLDHDARHEYIHGFMKLRTQVAPLVEREVDPLVPPVNVKDFVDHIDYLVKKIGIEHVGISSDFDGGGGVSGWNDASETPAVTQELLARGYSKEDIAALWGGNLMRVMDAVAAVAQSLQNP</sequence>
<evidence type="ECO:0000313" key="2">
    <source>
        <dbReference type="EMBL" id="TLM74371.1"/>
    </source>
</evidence>
<evidence type="ECO:0000313" key="3">
    <source>
        <dbReference type="Proteomes" id="UP000306791"/>
    </source>
</evidence>
<dbReference type="InterPro" id="IPR032466">
    <property type="entry name" value="Metal_Hydrolase"/>
</dbReference>
<evidence type="ECO:0000256" key="1">
    <source>
        <dbReference type="SAM" id="SignalP"/>
    </source>
</evidence>
<reference evidence="2 3" key="1">
    <citation type="submission" date="2019-05" db="EMBL/GenBank/DDBJ databases">
        <title>Microbulbifer harenosus sp. nov., an alginate-degrading bacterium isolated from coastal sand.</title>
        <authorList>
            <person name="Huang H."/>
            <person name="Mo K."/>
            <person name="Bao S."/>
        </authorList>
    </citation>
    <scope>NUCLEOTIDE SEQUENCE [LARGE SCALE GENOMIC DNA]</scope>
    <source>
        <strain evidence="2 3">HB161719</strain>
    </source>
</reference>
<accession>A0ABY2UDB1</accession>
<proteinExistence type="predicted"/>
<name>A0ABY2UDB1_9GAMM</name>